<dbReference type="GO" id="GO:0008270">
    <property type="term" value="F:zinc ion binding"/>
    <property type="evidence" value="ECO:0007669"/>
    <property type="project" value="UniProtKB-UniRule"/>
</dbReference>
<dbReference type="AlphaFoldDB" id="A0A0A7LD65"/>
<keyword evidence="5" id="KW-0479">Metal-binding</keyword>
<dbReference type="InterPro" id="IPR023407">
    <property type="entry name" value="Ribosomal_eS27_Zn-bd_dom_sf"/>
</dbReference>
<keyword evidence="7" id="KW-1185">Reference proteome</keyword>
<proteinExistence type="inferred from homology"/>
<name>A0A0A7LD65_9ARCH</name>
<comment type="similarity">
    <text evidence="1 5">Belongs to the eukaryotic ribosomal protein eS27 family.</text>
</comment>
<sequence>MTDDFIKVKCPDCGNEQIVFRKAATKVTCHVCGSVLVVPKGGIGEIKGEIVEVVG</sequence>
<dbReference type="InterPro" id="IPR000592">
    <property type="entry name" value="Ribosomal_eS27"/>
</dbReference>
<dbReference type="GO" id="GO:0005840">
    <property type="term" value="C:ribosome"/>
    <property type="evidence" value="ECO:0007669"/>
    <property type="project" value="UniProtKB-KW"/>
</dbReference>
<evidence type="ECO:0000256" key="5">
    <source>
        <dbReference type="HAMAP-Rule" id="MF_00371"/>
    </source>
</evidence>
<comment type="subunit">
    <text evidence="5">Part of the 30S ribosomal subunit.</text>
</comment>
<comment type="cofactor">
    <cofactor evidence="5">
        <name>Zn(2+)</name>
        <dbReference type="ChEBI" id="CHEBI:29105"/>
    </cofactor>
    <text evidence="5">Binds 1 zinc ion per subunit.</text>
</comment>
<keyword evidence="5" id="KW-0863">Zinc-finger</keyword>
<dbReference type="Gene3D" id="2.20.25.100">
    <property type="entry name" value="Zn-binding ribosomal proteins"/>
    <property type="match status" value="1"/>
</dbReference>
<dbReference type="InterPro" id="IPR011332">
    <property type="entry name" value="Ribosomal_zn-bd"/>
</dbReference>
<feature type="binding site" evidence="5">
    <location>
        <position position="32"/>
    </location>
    <ligand>
        <name>Zn(2+)</name>
        <dbReference type="ChEBI" id="CHEBI:29105"/>
    </ligand>
</feature>
<gene>
    <name evidence="5" type="primary">rps27e</name>
    <name evidence="6" type="ORF">Mpt1_c10800</name>
</gene>
<evidence type="ECO:0000313" key="7">
    <source>
        <dbReference type="Proteomes" id="UP000030787"/>
    </source>
</evidence>
<evidence type="ECO:0000313" key="6">
    <source>
        <dbReference type="EMBL" id="AIZ56948.1"/>
    </source>
</evidence>
<dbReference type="OrthoDB" id="5718at2157"/>
<dbReference type="GO" id="GO:1990904">
    <property type="term" value="C:ribonucleoprotein complex"/>
    <property type="evidence" value="ECO:0007669"/>
    <property type="project" value="UniProtKB-KW"/>
</dbReference>
<dbReference type="HAMAP" id="MF_00371">
    <property type="entry name" value="Ribosomal_eS27"/>
    <property type="match status" value="1"/>
</dbReference>
<feature type="binding site" evidence="5">
    <location>
        <position position="13"/>
    </location>
    <ligand>
        <name>Zn(2+)</name>
        <dbReference type="ChEBI" id="CHEBI:29105"/>
    </ligand>
</feature>
<keyword evidence="4 5" id="KW-0687">Ribonucleoprotein</keyword>
<dbReference type="Pfam" id="PF01667">
    <property type="entry name" value="Ribosomal_S27e"/>
    <property type="match status" value="1"/>
</dbReference>
<reference evidence="6 7" key="1">
    <citation type="journal article" date="2014" name="Appl. Environ. Microbiol.">
        <title>Comparative Genome Analysis of 'Candidatus Methanoplasma termitum' Indicates a New Mode of Energy Metabolism in the Seventh Order of Methanogens.</title>
        <authorList>
            <person name="Lang K."/>
            <person name="Schuldes J."/>
            <person name="Klingl A."/>
            <person name="Poehlein A."/>
            <person name="Daniel R."/>
            <person name="Brune A."/>
        </authorList>
    </citation>
    <scope>NUCLEOTIDE SEQUENCE [LARGE SCALE GENOMIC DNA]</scope>
    <source>
        <strain evidence="7">Mpt1</strain>
    </source>
</reference>
<dbReference type="GO" id="GO:0003735">
    <property type="term" value="F:structural constituent of ribosome"/>
    <property type="evidence" value="ECO:0007669"/>
    <property type="project" value="InterPro"/>
</dbReference>
<keyword evidence="2 5" id="KW-0862">Zinc</keyword>
<dbReference type="Proteomes" id="UP000030787">
    <property type="component" value="Chromosome"/>
</dbReference>
<dbReference type="GO" id="GO:0006412">
    <property type="term" value="P:translation"/>
    <property type="evidence" value="ECO:0007669"/>
    <property type="project" value="UniProtKB-UniRule"/>
</dbReference>
<dbReference type="NCBIfam" id="NF001629">
    <property type="entry name" value="PRK00415.1"/>
    <property type="match status" value="1"/>
</dbReference>
<dbReference type="KEGG" id="mear:Mpt1_c10800"/>
<feature type="zinc finger region" description="C4-type" evidence="5">
    <location>
        <begin position="10"/>
        <end position="32"/>
    </location>
</feature>
<accession>A0A0A7LD65</accession>
<organism evidence="6 7">
    <name type="scientific">Candidatus Methanoplasma termitum</name>
    <dbReference type="NCBI Taxonomy" id="1577791"/>
    <lineage>
        <taxon>Archaea</taxon>
        <taxon>Methanobacteriati</taxon>
        <taxon>Thermoplasmatota</taxon>
        <taxon>Thermoplasmata</taxon>
        <taxon>Methanomassiliicoccales</taxon>
        <taxon>Methanomassiliicoccaceae</taxon>
        <taxon>Candidatus Methanoplasma</taxon>
    </lineage>
</organism>
<evidence type="ECO:0000256" key="3">
    <source>
        <dbReference type="ARBA" id="ARBA00022980"/>
    </source>
</evidence>
<evidence type="ECO:0000256" key="4">
    <source>
        <dbReference type="ARBA" id="ARBA00023274"/>
    </source>
</evidence>
<keyword evidence="3 5" id="KW-0689">Ribosomal protein</keyword>
<dbReference type="GeneID" id="24818742"/>
<feature type="binding site" evidence="5">
    <location>
        <position position="10"/>
    </location>
    <ligand>
        <name>Zn(2+)</name>
        <dbReference type="ChEBI" id="CHEBI:29105"/>
    </ligand>
</feature>
<dbReference type="STRING" id="1577791.Mpt1_c10800"/>
<dbReference type="HOGENOM" id="CLU_199465_0_0_2"/>
<evidence type="ECO:0000256" key="1">
    <source>
        <dbReference type="ARBA" id="ARBA00010919"/>
    </source>
</evidence>
<evidence type="ECO:0000256" key="2">
    <source>
        <dbReference type="ARBA" id="ARBA00022833"/>
    </source>
</evidence>
<dbReference type="EMBL" id="CP010070">
    <property type="protein sequence ID" value="AIZ56948.1"/>
    <property type="molecule type" value="Genomic_DNA"/>
</dbReference>
<feature type="binding site" evidence="5">
    <location>
        <position position="29"/>
    </location>
    <ligand>
        <name>Zn(2+)</name>
        <dbReference type="ChEBI" id="CHEBI:29105"/>
    </ligand>
</feature>
<protein>
    <recommendedName>
        <fullName evidence="5">Small ribosomal subunit protein eS27</fullName>
    </recommendedName>
</protein>
<dbReference type="SUPFAM" id="SSF57829">
    <property type="entry name" value="Zn-binding ribosomal proteins"/>
    <property type="match status" value="1"/>
</dbReference>
<dbReference type="RefSeq" id="WP_048112887.1">
    <property type="nucleotide sequence ID" value="NZ_CP010070.1"/>
</dbReference>